<dbReference type="SUPFAM" id="SSF141318">
    <property type="entry name" value="TM0957-like"/>
    <property type="match status" value="1"/>
</dbReference>
<evidence type="ECO:0000313" key="1">
    <source>
        <dbReference type="EMBL" id="MFD2141691.1"/>
    </source>
</evidence>
<name>A0ABW4YZ70_9HYPH</name>
<dbReference type="RefSeq" id="WP_213352631.1">
    <property type="nucleotide sequence ID" value="NZ_JAHBGB010000027.1"/>
</dbReference>
<dbReference type="InterPro" id="IPR036215">
    <property type="entry name" value="TM0957-like_sf"/>
</dbReference>
<dbReference type="EMBL" id="JBHUHD010000001">
    <property type="protein sequence ID" value="MFD2141691.1"/>
    <property type="molecule type" value="Genomic_DNA"/>
</dbReference>
<reference evidence="2" key="1">
    <citation type="journal article" date="2019" name="Int. J. Syst. Evol. Microbiol.">
        <title>The Global Catalogue of Microorganisms (GCM) 10K type strain sequencing project: providing services to taxonomists for standard genome sequencing and annotation.</title>
        <authorList>
            <consortium name="The Broad Institute Genomics Platform"/>
            <consortium name="The Broad Institute Genome Sequencing Center for Infectious Disease"/>
            <person name="Wu L."/>
            <person name="Ma J."/>
        </authorList>
    </citation>
    <scope>NUCLEOTIDE SEQUENCE [LARGE SCALE GENOMIC DNA]</scope>
    <source>
        <strain evidence="2">CCM 7435</strain>
    </source>
</reference>
<evidence type="ECO:0000313" key="2">
    <source>
        <dbReference type="Proteomes" id="UP001597299"/>
    </source>
</evidence>
<comment type="caution">
    <text evidence="1">The sequence shown here is derived from an EMBL/GenBank/DDBJ whole genome shotgun (WGS) entry which is preliminary data.</text>
</comment>
<accession>A0ABW4YZ70</accession>
<dbReference type="PIRSF" id="PIRSF033535">
    <property type="entry name" value="UCP033535_plp"/>
    <property type="match status" value="1"/>
</dbReference>
<sequence length="223" mass="23764">MRHPTFLITVVLAGLLALPGCKLVKNEELAKAKAEGGTQAGAGASAFDPDRMARDMWGPRIVPYLEAKAGPFTEVQALIARNPDEAGTRFGYREKPEGMPWTIASRFEGRIVAANTASRAATVDVDVDGDGTADAVVQIGPVIRGTALRDRLDFISFNAFTNQIDYAQFAKSLNTLMAETALAKLPREDLVGRKLSVIGVFPLDKPGGKPLVTPAVVTLGDKS</sequence>
<dbReference type="Proteomes" id="UP001597299">
    <property type="component" value="Unassembled WGS sequence"/>
</dbReference>
<gene>
    <name evidence="1" type="ORF">ACFSNC_14860</name>
</gene>
<dbReference type="InterPro" id="IPR014582">
    <property type="entry name" value="UCP033535_lipo"/>
</dbReference>
<keyword evidence="2" id="KW-1185">Reference proteome</keyword>
<organism evidence="1 2">
    <name type="scientific">Ancylobacter oerskovii</name>
    <dbReference type="NCBI Taxonomy" id="459519"/>
    <lineage>
        <taxon>Bacteria</taxon>
        <taxon>Pseudomonadati</taxon>
        <taxon>Pseudomonadota</taxon>
        <taxon>Alphaproteobacteria</taxon>
        <taxon>Hyphomicrobiales</taxon>
        <taxon>Xanthobacteraceae</taxon>
        <taxon>Ancylobacter</taxon>
    </lineage>
</organism>
<proteinExistence type="predicted"/>
<dbReference type="Pfam" id="PF10054">
    <property type="entry name" value="DUF2291"/>
    <property type="match status" value="1"/>
</dbReference>
<protein>
    <submittedName>
        <fullName evidence="1">DUF2291 family protein</fullName>
    </submittedName>
</protein>